<dbReference type="PANTHER" id="PTHR33204">
    <property type="entry name" value="TRANSCRIPTIONAL REGULATOR, MARR FAMILY"/>
    <property type="match status" value="1"/>
</dbReference>
<dbReference type="EMBL" id="CABPSH010000002">
    <property type="protein sequence ID" value="VVD81087.1"/>
    <property type="molecule type" value="Genomic_DNA"/>
</dbReference>
<dbReference type="InterPro" id="IPR011991">
    <property type="entry name" value="ArsR-like_HTH"/>
</dbReference>
<name>A0A5E4SZJ1_9BURK</name>
<evidence type="ECO:0000256" key="2">
    <source>
        <dbReference type="ARBA" id="ARBA00023125"/>
    </source>
</evidence>
<evidence type="ECO:0000259" key="5">
    <source>
        <dbReference type="PROSITE" id="PS51118"/>
    </source>
</evidence>
<dbReference type="PROSITE" id="PS51118">
    <property type="entry name" value="HTH_HXLR"/>
    <property type="match status" value="1"/>
</dbReference>
<keyword evidence="3" id="KW-0804">Transcription</keyword>
<evidence type="ECO:0000256" key="1">
    <source>
        <dbReference type="ARBA" id="ARBA00023015"/>
    </source>
</evidence>
<evidence type="ECO:0000313" key="7">
    <source>
        <dbReference type="Proteomes" id="UP000400981"/>
    </source>
</evidence>
<dbReference type="AlphaFoldDB" id="A0A5E4SZJ1"/>
<accession>A0A5E4SZJ1</accession>
<keyword evidence="2" id="KW-0238">DNA-binding</keyword>
<sequence length="199" mass="21987">MSCARPSGMPRGKPEAPLPRMTRTIATKYSDEDPKSPVGTFQLNSHQLVTINKPAPFVFEETCVPRRVLELFSVKWTSMVLYALQCGTTRTGELQRRLPGISKKMLTQTLRELERDGLIHREVFAVVPPKVEYSLTPLGELFIEPIEMLYRWGNQHADVLAQLSLRRGKRTQAGDSGDATDTAPPAGLNDPASGPVASS</sequence>
<protein>
    <submittedName>
        <fullName evidence="6">HTH-type transcriptional activator HxlR</fullName>
    </submittedName>
</protein>
<organism evidence="6 7">
    <name type="scientific">Pandoraea eparura</name>
    <dbReference type="NCBI Taxonomy" id="2508291"/>
    <lineage>
        <taxon>Bacteria</taxon>
        <taxon>Pseudomonadati</taxon>
        <taxon>Pseudomonadota</taxon>
        <taxon>Betaproteobacteria</taxon>
        <taxon>Burkholderiales</taxon>
        <taxon>Burkholderiaceae</taxon>
        <taxon>Pandoraea</taxon>
    </lineage>
</organism>
<dbReference type="Pfam" id="PF01638">
    <property type="entry name" value="HxlR"/>
    <property type="match status" value="1"/>
</dbReference>
<feature type="domain" description="HTH hxlR-type" evidence="5">
    <location>
        <begin position="63"/>
        <end position="161"/>
    </location>
</feature>
<dbReference type="InterPro" id="IPR036390">
    <property type="entry name" value="WH_DNA-bd_sf"/>
</dbReference>
<dbReference type="GO" id="GO:0003677">
    <property type="term" value="F:DNA binding"/>
    <property type="evidence" value="ECO:0007669"/>
    <property type="project" value="UniProtKB-KW"/>
</dbReference>
<evidence type="ECO:0000256" key="4">
    <source>
        <dbReference type="SAM" id="MobiDB-lite"/>
    </source>
</evidence>
<dbReference type="Proteomes" id="UP000400981">
    <property type="component" value="Unassembled WGS sequence"/>
</dbReference>
<keyword evidence="1" id="KW-0805">Transcription regulation</keyword>
<dbReference type="InterPro" id="IPR002577">
    <property type="entry name" value="HTH_HxlR"/>
</dbReference>
<dbReference type="SUPFAM" id="SSF46785">
    <property type="entry name" value="Winged helix' DNA-binding domain"/>
    <property type="match status" value="1"/>
</dbReference>
<dbReference type="InterPro" id="IPR036388">
    <property type="entry name" value="WH-like_DNA-bd_sf"/>
</dbReference>
<reference evidence="6 7" key="1">
    <citation type="submission" date="2019-08" db="EMBL/GenBank/DDBJ databases">
        <authorList>
            <person name="Peeters C."/>
        </authorList>
    </citation>
    <scope>NUCLEOTIDE SEQUENCE [LARGE SCALE GENOMIC DNA]</scope>
    <source>
        <strain evidence="6 7">LMG 31012</strain>
    </source>
</reference>
<feature type="region of interest" description="Disordered" evidence="4">
    <location>
        <begin position="1"/>
        <end position="20"/>
    </location>
</feature>
<dbReference type="PANTHER" id="PTHR33204:SF37">
    <property type="entry name" value="HTH-TYPE TRANSCRIPTIONAL REGULATOR YODB"/>
    <property type="match status" value="1"/>
</dbReference>
<dbReference type="GO" id="GO:0006355">
    <property type="term" value="P:regulation of DNA-templated transcription"/>
    <property type="evidence" value="ECO:0007669"/>
    <property type="project" value="UniProtKB-ARBA"/>
</dbReference>
<gene>
    <name evidence="6" type="primary">hxlR</name>
    <name evidence="6" type="ORF">PEP31012_01098</name>
</gene>
<feature type="region of interest" description="Disordered" evidence="4">
    <location>
        <begin position="170"/>
        <end position="199"/>
    </location>
</feature>
<evidence type="ECO:0000256" key="3">
    <source>
        <dbReference type="ARBA" id="ARBA00023163"/>
    </source>
</evidence>
<dbReference type="Gene3D" id="1.10.10.10">
    <property type="entry name" value="Winged helix-like DNA-binding domain superfamily/Winged helix DNA-binding domain"/>
    <property type="match status" value="1"/>
</dbReference>
<evidence type="ECO:0000313" key="6">
    <source>
        <dbReference type="EMBL" id="VVD81087.1"/>
    </source>
</evidence>
<proteinExistence type="predicted"/>
<dbReference type="CDD" id="cd00090">
    <property type="entry name" value="HTH_ARSR"/>
    <property type="match status" value="1"/>
</dbReference>
<keyword evidence="7" id="KW-1185">Reference proteome</keyword>